<evidence type="ECO:0000256" key="2">
    <source>
        <dbReference type="ARBA" id="ARBA00022840"/>
    </source>
</evidence>
<evidence type="ECO:0000256" key="6">
    <source>
        <dbReference type="PROSITE-ProRule" id="PRU00703"/>
    </source>
</evidence>
<dbReference type="PROSITE" id="PS00688">
    <property type="entry name" value="SIGMA54_INTERACT_3"/>
    <property type="match status" value="1"/>
</dbReference>
<dbReference type="PROSITE" id="PS50112">
    <property type="entry name" value="PAS"/>
    <property type="match status" value="2"/>
</dbReference>
<dbReference type="InterPro" id="IPR002197">
    <property type="entry name" value="HTH_Fis"/>
</dbReference>
<dbReference type="SMART" id="SM00091">
    <property type="entry name" value="PAS"/>
    <property type="match status" value="2"/>
</dbReference>
<dbReference type="Gene3D" id="3.30.450.20">
    <property type="entry name" value="PAS domain"/>
    <property type="match status" value="2"/>
</dbReference>
<gene>
    <name evidence="11" type="ORF">J2X07_003032</name>
</gene>
<evidence type="ECO:0000256" key="7">
    <source>
        <dbReference type="SAM" id="Coils"/>
    </source>
</evidence>
<dbReference type="Gene3D" id="3.40.50.300">
    <property type="entry name" value="P-loop containing nucleotide triphosphate hydrolases"/>
    <property type="match status" value="1"/>
</dbReference>
<dbReference type="InterPro" id="IPR027417">
    <property type="entry name" value="P-loop_NTPase"/>
</dbReference>
<dbReference type="PANTHER" id="PTHR32071:SF57">
    <property type="entry name" value="C4-DICARBOXYLATE TRANSPORT TRANSCRIPTIONAL REGULATORY PROTEIN DCTD"/>
    <property type="match status" value="1"/>
</dbReference>
<keyword evidence="5" id="KW-0804">Transcription</keyword>
<dbReference type="InterPro" id="IPR046342">
    <property type="entry name" value="CBS_dom_sf"/>
</dbReference>
<evidence type="ECO:0000313" key="11">
    <source>
        <dbReference type="EMBL" id="MDR7074042.1"/>
    </source>
</evidence>
<dbReference type="SMART" id="SM00382">
    <property type="entry name" value="AAA"/>
    <property type="match status" value="1"/>
</dbReference>
<dbReference type="Pfam" id="PF02954">
    <property type="entry name" value="HTH_8"/>
    <property type="match status" value="1"/>
</dbReference>
<feature type="domain" description="CBS" evidence="10">
    <location>
        <begin position="7"/>
        <end position="63"/>
    </location>
</feature>
<organism evidence="11 12">
    <name type="scientific">Fictibacillus barbaricus</name>
    <dbReference type="NCBI Taxonomy" id="182136"/>
    <lineage>
        <taxon>Bacteria</taxon>
        <taxon>Bacillati</taxon>
        <taxon>Bacillota</taxon>
        <taxon>Bacilli</taxon>
        <taxon>Bacillales</taxon>
        <taxon>Fictibacillaceae</taxon>
        <taxon>Fictibacillus</taxon>
    </lineage>
</organism>
<sequence>MELRDIMTEIDFVVTEELSLLEAIELMYQKKWNLLPVMNEKREPVGVFTRSCLYRMLKEGCPLSGPIKSYIKRHVETIDIHTPADEIEARVKHSNVGTGVVIHKDGTVAGILTKTDMVMSLLGSLSSLKNQLETILAHSNLGVMLTDEERNIFFMNPKLSDMTGMAEEDFIGQEADAVFPALQALFSGKDSIVPCETKSMKTVATVSSFQSSELKKGCIILFRDTSEIEMMAAELQTVKALKKTLETTLEYAYDGIIMTDEHQRIQMVSPPFLDLFNFQESELLHRSVRTVLPELHLCKVYKTQSAEVSDMMEINGIKYIVHRIPIMEGGQVIGAIGKVMFRQLNEVNELFKRLQRAENKASYYHQQYNQAESARFIWDDIWSIHPYMERLKLSAAKAAKGRSTVLIRGESGTGKELFAHAIHNSSARSKGKFVIVNCAAIPEDLLESEFFGYEEGAFTGARQKGKIGKFDLANGGTLFLDEIGDMSVSLQAKLLRVLQEREFYRVGGTKKIHVDVRIIAATNRPLEEMVNDGSFREDLYYRLNVISLQVPPLRERREDIPFLIQKLMEELNKMLGTTITGLDIASKEALLRFNWPGNVRELKNILERAMTFAEHGKIQLEDLPDYMLKTLPEKKTDLSISLVENAELETIKKALLDMKGNKAKAARLLGISRSGLYEKIKKYQLH</sequence>
<keyword evidence="1" id="KW-0547">Nucleotide-binding</keyword>
<dbReference type="PRINTS" id="PR01590">
    <property type="entry name" value="HTHFIS"/>
</dbReference>
<dbReference type="SUPFAM" id="SSF54631">
    <property type="entry name" value="CBS-domain pair"/>
    <property type="match status" value="1"/>
</dbReference>
<dbReference type="InterPro" id="IPR002078">
    <property type="entry name" value="Sigma_54_int"/>
</dbReference>
<keyword evidence="3" id="KW-0805">Transcription regulation</keyword>
<dbReference type="InterPro" id="IPR058031">
    <property type="entry name" value="AAA_lid_NorR"/>
</dbReference>
<feature type="domain" description="PAS" evidence="9">
    <location>
        <begin position="241"/>
        <end position="294"/>
    </location>
</feature>
<dbReference type="InterPro" id="IPR025662">
    <property type="entry name" value="Sigma_54_int_dom_ATP-bd_1"/>
</dbReference>
<evidence type="ECO:0000313" key="12">
    <source>
        <dbReference type="Proteomes" id="UP001258181"/>
    </source>
</evidence>
<dbReference type="InterPro" id="IPR009057">
    <property type="entry name" value="Homeodomain-like_sf"/>
</dbReference>
<dbReference type="Pfam" id="PF25601">
    <property type="entry name" value="AAA_lid_14"/>
    <property type="match status" value="1"/>
</dbReference>
<protein>
    <submittedName>
        <fullName evidence="11">PAS domain S-box-containing protein</fullName>
    </submittedName>
</protein>
<dbReference type="CDD" id="cd00130">
    <property type="entry name" value="PAS"/>
    <property type="match status" value="2"/>
</dbReference>
<evidence type="ECO:0000256" key="3">
    <source>
        <dbReference type="ARBA" id="ARBA00023015"/>
    </source>
</evidence>
<dbReference type="Proteomes" id="UP001258181">
    <property type="component" value="Unassembled WGS sequence"/>
</dbReference>
<dbReference type="PROSITE" id="PS00675">
    <property type="entry name" value="SIGMA54_INTERACT_1"/>
    <property type="match status" value="1"/>
</dbReference>
<dbReference type="Pfam" id="PF00571">
    <property type="entry name" value="CBS"/>
    <property type="match status" value="2"/>
</dbReference>
<dbReference type="Gene3D" id="1.10.8.60">
    <property type="match status" value="1"/>
</dbReference>
<name>A0ABU1U3H0_9BACL</name>
<dbReference type="InterPro" id="IPR025943">
    <property type="entry name" value="Sigma_54_int_dom_ATP-bd_2"/>
</dbReference>
<dbReference type="CDD" id="cd02205">
    <property type="entry name" value="CBS_pair_SF"/>
    <property type="match status" value="1"/>
</dbReference>
<dbReference type="Pfam" id="PF13426">
    <property type="entry name" value="PAS_9"/>
    <property type="match status" value="1"/>
</dbReference>
<dbReference type="NCBIfam" id="TIGR00229">
    <property type="entry name" value="sensory_box"/>
    <property type="match status" value="2"/>
</dbReference>
<reference evidence="11 12" key="1">
    <citation type="submission" date="2023-07" db="EMBL/GenBank/DDBJ databases">
        <title>Sorghum-associated microbial communities from plants grown in Nebraska, USA.</title>
        <authorList>
            <person name="Schachtman D."/>
        </authorList>
    </citation>
    <scope>NUCLEOTIDE SEQUENCE [LARGE SCALE GENOMIC DNA]</scope>
    <source>
        <strain evidence="11 12">BE211</strain>
    </source>
</reference>
<proteinExistence type="predicted"/>
<accession>A0ABU1U3H0</accession>
<dbReference type="RefSeq" id="WP_310260342.1">
    <property type="nucleotide sequence ID" value="NZ_JAVDWA010000005.1"/>
</dbReference>
<feature type="coiled-coil region" evidence="7">
    <location>
        <begin position="340"/>
        <end position="374"/>
    </location>
</feature>
<dbReference type="InterPro" id="IPR000014">
    <property type="entry name" value="PAS"/>
</dbReference>
<keyword evidence="6" id="KW-0129">CBS domain</keyword>
<feature type="domain" description="CBS" evidence="10">
    <location>
        <begin position="71"/>
        <end position="127"/>
    </location>
</feature>
<keyword evidence="2" id="KW-0067">ATP-binding</keyword>
<feature type="domain" description="PAS" evidence="9">
    <location>
        <begin position="128"/>
        <end position="173"/>
    </location>
</feature>
<evidence type="ECO:0000259" key="9">
    <source>
        <dbReference type="PROSITE" id="PS50112"/>
    </source>
</evidence>
<dbReference type="Pfam" id="PF00158">
    <property type="entry name" value="Sigma54_activat"/>
    <property type="match status" value="1"/>
</dbReference>
<dbReference type="Gene3D" id="1.10.10.60">
    <property type="entry name" value="Homeodomain-like"/>
    <property type="match status" value="1"/>
</dbReference>
<dbReference type="InterPro" id="IPR003593">
    <property type="entry name" value="AAA+_ATPase"/>
</dbReference>
<dbReference type="InterPro" id="IPR025944">
    <property type="entry name" value="Sigma_54_int_dom_CS"/>
</dbReference>
<dbReference type="SUPFAM" id="SSF52540">
    <property type="entry name" value="P-loop containing nucleoside triphosphate hydrolases"/>
    <property type="match status" value="1"/>
</dbReference>
<dbReference type="PANTHER" id="PTHR32071">
    <property type="entry name" value="TRANSCRIPTIONAL REGULATORY PROTEIN"/>
    <property type="match status" value="1"/>
</dbReference>
<dbReference type="InterPro" id="IPR035965">
    <property type="entry name" value="PAS-like_dom_sf"/>
</dbReference>
<dbReference type="CDD" id="cd00009">
    <property type="entry name" value="AAA"/>
    <property type="match status" value="1"/>
</dbReference>
<evidence type="ECO:0000259" key="10">
    <source>
        <dbReference type="PROSITE" id="PS51371"/>
    </source>
</evidence>
<keyword evidence="12" id="KW-1185">Reference proteome</keyword>
<feature type="domain" description="Sigma-54 factor interaction" evidence="8">
    <location>
        <begin position="381"/>
        <end position="611"/>
    </location>
</feature>
<evidence type="ECO:0000259" key="8">
    <source>
        <dbReference type="PROSITE" id="PS50045"/>
    </source>
</evidence>
<comment type="caution">
    <text evidence="11">The sequence shown here is derived from an EMBL/GenBank/DDBJ whole genome shotgun (WGS) entry which is preliminary data.</text>
</comment>
<dbReference type="PROSITE" id="PS51371">
    <property type="entry name" value="CBS"/>
    <property type="match status" value="2"/>
</dbReference>
<dbReference type="PROSITE" id="PS50045">
    <property type="entry name" value="SIGMA54_INTERACT_4"/>
    <property type="match status" value="1"/>
</dbReference>
<dbReference type="EMBL" id="JAVDWA010000005">
    <property type="protein sequence ID" value="MDR7074042.1"/>
    <property type="molecule type" value="Genomic_DNA"/>
</dbReference>
<dbReference type="SUPFAM" id="SSF55785">
    <property type="entry name" value="PYP-like sensor domain (PAS domain)"/>
    <property type="match status" value="2"/>
</dbReference>
<dbReference type="SUPFAM" id="SSF46689">
    <property type="entry name" value="Homeodomain-like"/>
    <property type="match status" value="1"/>
</dbReference>
<evidence type="ECO:0000256" key="5">
    <source>
        <dbReference type="ARBA" id="ARBA00023163"/>
    </source>
</evidence>
<dbReference type="Gene3D" id="3.10.580.10">
    <property type="entry name" value="CBS-domain"/>
    <property type="match status" value="1"/>
</dbReference>
<evidence type="ECO:0000256" key="1">
    <source>
        <dbReference type="ARBA" id="ARBA00022741"/>
    </source>
</evidence>
<evidence type="ECO:0000256" key="4">
    <source>
        <dbReference type="ARBA" id="ARBA00023125"/>
    </source>
</evidence>
<keyword evidence="4" id="KW-0238">DNA-binding</keyword>
<dbReference type="PROSITE" id="PS00676">
    <property type="entry name" value="SIGMA54_INTERACT_2"/>
    <property type="match status" value="1"/>
</dbReference>
<dbReference type="Pfam" id="PF13188">
    <property type="entry name" value="PAS_8"/>
    <property type="match status" value="1"/>
</dbReference>
<dbReference type="InterPro" id="IPR000644">
    <property type="entry name" value="CBS_dom"/>
</dbReference>
<keyword evidence="7" id="KW-0175">Coiled coil</keyword>